<dbReference type="Proteomes" id="UP000799324">
    <property type="component" value="Unassembled WGS sequence"/>
</dbReference>
<evidence type="ECO:0000313" key="5">
    <source>
        <dbReference type="EMBL" id="KAF2662190.1"/>
    </source>
</evidence>
<dbReference type="PANTHER" id="PTHR43248:SF25">
    <property type="entry name" value="AB HYDROLASE-1 DOMAIN-CONTAINING PROTEIN-RELATED"/>
    <property type="match status" value="1"/>
</dbReference>
<organism evidence="5 6">
    <name type="scientific">Lophiostoma macrostomum CBS 122681</name>
    <dbReference type="NCBI Taxonomy" id="1314788"/>
    <lineage>
        <taxon>Eukaryota</taxon>
        <taxon>Fungi</taxon>
        <taxon>Dikarya</taxon>
        <taxon>Ascomycota</taxon>
        <taxon>Pezizomycotina</taxon>
        <taxon>Dothideomycetes</taxon>
        <taxon>Pleosporomycetidae</taxon>
        <taxon>Pleosporales</taxon>
        <taxon>Lophiostomataceae</taxon>
        <taxon>Lophiostoma</taxon>
    </lineage>
</organism>
<name>A0A6A6TQW2_9PLEO</name>
<dbReference type="EMBL" id="MU004290">
    <property type="protein sequence ID" value="KAF2662190.1"/>
    <property type="molecule type" value="Genomic_DNA"/>
</dbReference>
<dbReference type="InterPro" id="IPR051601">
    <property type="entry name" value="Serine_prot/Carboxylest_S33"/>
</dbReference>
<feature type="domain" description="Peptidase S33 tripeptidyl aminopeptidase-like C-terminal" evidence="4">
    <location>
        <begin position="397"/>
        <end position="466"/>
    </location>
</feature>
<sequence>EPSGNLIWVPCYDNFTCANLEVPLDYEHLSAGYTNVAFIKHEGSDPSAEDIIFNPGGPGGSGVNYIRKGYNSLRNKKPGIGWEYNLISFDPRGVKNSGPNLDCFGKNKIAKALYHSSFSSFSGTRMSAAVSVGSKYLPPGFAQVEALGKFCSEVHKNGDAGHAGTVAVAQDLMHFIQVRAASRGRPAAQAALNFYGGSYGTVIGSTFAALYPDRVRRMILDGVVDAPGWYKGTNWGDLRQVDECVQSFFNTCYAAGLKCALNKGAKSPADIQARFDAVLKDIEAYPIPVFDPRLVSMPVVIEIDHVLSLVFAALYSPLQRFPFLAEIFEALERRDGTEFVKSQKFGKLSLMQGPPLFRSLSLSPPKSQIFDGKPFLDDSGQVRCRYLTNVGSKFAQPINTSTPILFLTNALDPITPSATEMSSIFTDSIVLTANATGHCMTDSKCSRGYVKKYLATGQLPPKNAMCEVEQIPFLSKIEAQRFIAWYVMDGDDEEHSLLWL</sequence>
<gene>
    <name evidence="5" type="ORF">K491DRAFT_585910</name>
</gene>
<dbReference type="OrthoDB" id="425534at2759"/>
<evidence type="ECO:0000259" key="3">
    <source>
        <dbReference type="Pfam" id="PF00561"/>
    </source>
</evidence>
<dbReference type="InterPro" id="IPR029058">
    <property type="entry name" value="AB_hydrolase_fold"/>
</dbReference>
<dbReference type="InterPro" id="IPR000073">
    <property type="entry name" value="AB_hydrolase_1"/>
</dbReference>
<feature type="non-terminal residue" evidence="5">
    <location>
        <position position="1"/>
    </location>
</feature>
<keyword evidence="2" id="KW-0378">Hydrolase</keyword>
<dbReference type="Gene3D" id="3.40.50.1820">
    <property type="entry name" value="alpha/beta hydrolase"/>
    <property type="match status" value="1"/>
</dbReference>
<dbReference type="Pfam" id="PF08386">
    <property type="entry name" value="Abhydrolase_4"/>
    <property type="match status" value="1"/>
</dbReference>
<comment type="similarity">
    <text evidence="1">Belongs to the peptidase S33 family.</text>
</comment>
<dbReference type="AlphaFoldDB" id="A0A6A6TQW2"/>
<reference evidence="5" key="1">
    <citation type="journal article" date="2020" name="Stud. Mycol.">
        <title>101 Dothideomycetes genomes: a test case for predicting lifestyles and emergence of pathogens.</title>
        <authorList>
            <person name="Haridas S."/>
            <person name="Albert R."/>
            <person name="Binder M."/>
            <person name="Bloem J."/>
            <person name="Labutti K."/>
            <person name="Salamov A."/>
            <person name="Andreopoulos B."/>
            <person name="Baker S."/>
            <person name="Barry K."/>
            <person name="Bills G."/>
            <person name="Bluhm B."/>
            <person name="Cannon C."/>
            <person name="Castanera R."/>
            <person name="Culley D."/>
            <person name="Daum C."/>
            <person name="Ezra D."/>
            <person name="Gonzalez J."/>
            <person name="Henrissat B."/>
            <person name="Kuo A."/>
            <person name="Liang C."/>
            <person name="Lipzen A."/>
            <person name="Lutzoni F."/>
            <person name="Magnuson J."/>
            <person name="Mondo S."/>
            <person name="Nolan M."/>
            <person name="Ohm R."/>
            <person name="Pangilinan J."/>
            <person name="Park H.-J."/>
            <person name="Ramirez L."/>
            <person name="Alfaro M."/>
            <person name="Sun H."/>
            <person name="Tritt A."/>
            <person name="Yoshinaga Y."/>
            <person name="Zwiers L.-H."/>
            <person name="Turgeon B."/>
            <person name="Goodwin S."/>
            <person name="Spatafora J."/>
            <person name="Crous P."/>
            <person name="Grigoriev I."/>
        </authorList>
    </citation>
    <scope>NUCLEOTIDE SEQUENCE</scope>
    <source>
        <strain evidence="5">CBS 122681</strain>
    </source>
</reference>
<evidence type="ECO:0000256" key="2">
    <source>
        <dbReference type="ARBA" id="ARBA00022801"/>
    </source>
</evidence>
<dbReference type="PANTHER" id="PTHR43248">
    <property type="entry name" value="2-SUCCINYL-6-HYDROXY-2,4-CYCLOHEXADIENE-1-CARBOXYLATE SYNTHASE"/>
    <property type="match status" value="1"/>
</dbReference>
<dbReference type="SUPFAM" id="SSF53474">
    <property type="entry name" value="alpha/beta-Hydrolases"/>
    <property type="match status" value="1"/>
</dbReference>
<dbReference type="Pfam" id="PF00561">
    <property type="entry name" value="Abhydrolase_1"/>
    <property type="match status" value="1"/>
</dbReference>
<keyword evidence="6" id="KW-1185">Reference proteome</keyword>
<evidence type="ECO:0000256" key="1">
    <source>
        <dbReference type="ARBA" id="ARBA00010088"/>
    </source>
</evidence>
<evidence type="ECO:0000259" key="4">
    <source>
        <dbReference type="Pfam" id="PF08386"/>
    </source>
</evidence>
<evidence type="ECO:0000313" key="6">
    <source>
        <dbReference type="Proteomes" id="UP000799324"/>
    </source>
</evidence>
<feature type="domain" description="AB hydrolase-1" evidence="3">
    <location>
        <begin position="51"/>
        <end position="223"/>
    </location>
</feature>
<evidence type="ECO:0008006" key="7">
    <source>
        <dbReference type="Google" id="ProtNLM"/>
    </source>
</evidence>
<proteinExistence type="inferred from homology"/>
<dbReference type="GO" id="GO:0016787">
    <property type="term" value="F:hydrolase activity"/>
    <property type="evidence" value="ECO:0007669"/>
    <property type="project" value="UniProtKB-KW"/>
</dbReference>
<protein>
    <recommendedName>
        <fullName evidence="7">Peptidase S33 tripeptidyl aminopeptidase-like C-terminal domain-containing protein</fullName>
    </recommendedName>
</protein>
<accession>A0A6A6TQW2</accession>
<dbReference type="InterPro" id="IPR013595">
    <property type="entry name" value="Pept_S33_TAP-like_C"/>
</dbReference>